<evidence type="ECO:0000313" key="14">
    <source>
        <dbReference type="EMBL" id="RGL93638.1"/>
    </source>
</evidence>
<dbReference type="InterPro" id="IPR003661">
    <property type="entry name" value="HisK_dim/P_dom"/>
</dbReference>
<accession>A0A3E4TS42</accession>
<dbReference type="GO" id="GO:0005524">
    <property type="term" value="F:ATP binding"/>
    <property type="evidence" value="ECO:0007669"/>
    <property type="project" value="UniProtKB-KW"/>
</dbReference>
<dbReference type="InterPro" id="IPR050398">
    <property type="entry name" value="HssS/ArlS-like"/>
</dbReference>
<dbReference type="PROSITE" id="PS50109">
    <property type="entry name" value="HIS_KIN"/>
    <property type="match status" value="1"/>
</dbReference>
<dbReference type="Pfam" id="PF00512">
    <property type="entry name" value="HisKA"/>
    <property type="match status" value="1"/>
</dbReference>
<dbReference type="EC" id="2.7.13.3" evidence="3"/>
<evidence type="ECO:0000256" key="2">
    <source>
        <dbReference type="ARBA" id="ARBA00004651"/>
    </source>
</evidence>
<dbReference type="InterPro" id="IPR036097">
    <property type="entry name" value="HisK_dim/P_sf"/>
</dbReference>
<keyword evidence="9 14" id="KW-0418">Kinase</keyword>
<dbReference type="Proteomes" id="UP000261257">
    <property type="component" value="Unassembled WGS sequence"/>
</dbReference>
<evidence type="ECO:0000256" key="11">
    <source>
        <dbReference type="ARBA" id="ARBA00022989"/>
    </source>
</evidence>
<comment type="catalytic activity">
    <reaction evidence="1">
        <text>ATP + protein L-histidine = ADP + protein N-phospho-L-histidine.</text>
        <dbReference type="EC" id="2.7.13.3"/>
    </reaction>
</comment>
<dbReference type="InterPro" id="IPR036890">
    <property type="entry name" value="HATPase_C_sf"/>
</dbReference>
<evidence type="ECO:0000256" key="1">
    <source>
        <dbReference type="ARBA" id="ARBA00000085"/>
    </source>
</evidence>
<dbReference type="EMBL" id="QSSQ01000057">
    <property type="protein sequence ID" value="RGL93638.1"/>
    <property type="molecule type" value="Genomic_DNA"/>
</dbReference>
<evidence type="ECO:0000256" key="9">
    <source>
        <dbReference type="ARBA" id="ARBA00022777"/>
    </source>
</evidence>
<keyword evidence="11" id="KW-1133">Transmembrane helix</keyword>
<dbReference type="Gene3D" id="3.30.565.10">
    <property type="entry name" value="Histidine kinase-like ATPase, C-terminal domain"/>
    <property type="match status" value="1"/>
</dbReference>
<keyword evidence="13" id="KW-0472">Membrane</keyword>
<evidence type="ECO:0000256" key="5">
    <source>
        <dbReference type="ARBA" id="ARBA00022553"/>
    </source>
</evidence>
<dbReference type="AlphaFoldDB" id="A0A3E4TS42"/>
<evidence type="ECO:0000256" key="13">
    <source>
        <dbReference type="ARBA" id="ARBA00023136"/>
    </source>
</evidence>
<gene>
    <name evidence="14" type="ORF">DXC39_30560</name>
</gene>
<organism evidence="14 15">
    <name type="scientific">Hungatella hathewayi</name>
    <dbReference type="NCBI Taxonomy" id="154046"/>
    <lineage>
        <taxon>Bacteria</taxon>
        <taxon>Bacillati</taxon>
        <taxon>Bacillota</taxon>
        <taxon>Clostridia</taxon>
        <taxon>Lachnospirales</taxon>
        <taxon>Lachnospiraceae</taxon>
        <taxon>Hungatella</taxon>
    </lineage>
</organism>
<evidence type="ECO:0000313" key="15">
    <source>
        <dbReference type="Proteomes" id="UP000261257"/>
    </source>
</evidence>
<keyword evidence="6" id="KW-0808">Transferase</keyword>
<evidence type="ECO:0000256" key="7">
    <source>
        <dbReference type="ARBA" id="ARBA00022692"/>
    </source>
</evidence>
<dbReference type="PANTHER" id="PTHR45528">
    <property type="entry name" value="SENSOR HISTIDINE KINASE CPXA"/>
    <property type="match status" value="1"/>
</dbReference>
<keyword evidence="12" id="KW-0902">Two-component regulatory system</keyword>
<sequence length="325" mass="37450">MSLSFVITLILFLLLRICATAVADSILVIRGIVLTESKVLSLEGWMFNLSLLISVCFFTFLFLFLLGERLSYIWDIIKGIDALRLGEMDHLVSVEGNNELTRLAEAVNYLSITQKQVKEKERLLAEEKEQLIRTLSHDIRTPLTSIMAYSEFLAGNNDRPAQEQQGYAELIRVKAQQIKELTDILLDGGRRNPERFEDSRLLMEQLVTEFEELLEEDFQILTDLKSCFSFSGSFDIQELRRIFDNLSSNIRKYADPLQPVFLSVRSDSDQLVIYQKNYIFPGDEQKESYQMGLNSIRRIAHNYAGTVDVRRAESEFEITITLSEF</sequence>
<evidence type="ECO:0000256" key="4">
    <source>
        <dbReference type="ARBA" id="ARBA00022475"/>
    </source>
</evidence>
<comment type="subcellular location">
    <subcellularLocation>
        <location evidence="2">Cell membrane</location>
        <topology evidence="2">Multi-pass membrane protein</topology>
    </subcellularLocation>
</comment>
<dbReference type="CDD" id="cd00082">
    <property type="entry name" value="HisKA"/>
    <property type="match status" value="1"/>
</dbReference>
<dbReference type="PANTHER" id="PTHR45528:SF1">
    <property type="entry name" value="SENSOR HISTIDINE KINASE CPXA"/>
    <property type="match status" value="1"/>
</dbReference>
<dbReference type="Gene3D" id="1.10.287.130">
    <property type="match status" value="1"/>
</dbReference>
<dbReference type="SUPFAM" id="SSF47384">
    <property type="entry name" value="Homodimeric domain of signal transducing histidine kinase"/>
    <property type="match status" value="1"/>
</dbReference>
<keyword evidence="4" id="KW-1003">Cell membrane</keyword>
<dbReference type="SUPFAM" id="SSF55874">
    <property type="entry name" value="ATPase domain of HSP90 chaperone/DNA topoisomerase II/histidine kinase"/>
    <property type="match status" value="1"/>
</dbReference>
<evidence type="ECO:0000256" key="6">
    <source>
        <dbReference type="ARBA" id="ARBA00022679"/>
    </source>
</evidence>
<keyword evidence="8" id="KW-0547">Nucleotide-binding</keyword>
<reference evidence="14 15" key="1">
    <citation type="submission" date="2018-08" db="EMBL/GenBank/DDBJ databases">
        <title>A genome reference for cultivated species of the human gut microbiota.</title>
        <authorList>
            <person name="Zou Y."/>
            <person name="Xue W."/>
            <person name="Luo G."/>
        </authorList>
    </citation>
    <scope>NUCLEOTIDE SEQUENCE [LARGE SCALE GENOMIC DNA]</scope>
    <source>
        <strain evidence="14 15">TF05-11AC</strain>
    </source>
</reference>
<keyword evidence="10" id="KW-0067">ATP-binding</keyword>
<keyword evidence="5" id="KW-0597">Phosphoprotein</keyword>
<evidence type="ECO:0000256" key="3">
    <source>
        <dbReference type="ARBA" id="ARBA00012438"/>
    </source>
</evidence>
<proteinExistence type="predicted"/>
<evidence type="ECO:0000256" key="12">
    <source>
        <dbReference type="ARBA" id="ARBA00023012"/>
    </source>
</evidence>
<dbReference type="GO" id="GO:0000155">
    <property type="term" value="F:phosphorelay sensor kinase activity"/>
    <property type="evidence" value="ECO:0007669"/>
    <property type="project" value="InterPro"/>
</dbReference>
<protein>
    <recommendedName>
        <fullName evidence="3">histidine kinase</fullName>
        <ecNumber evidence="3">2.7.13.3</ecNumber>
    </recommendedName>
</protein>
<dbReference type="InterPro" id="IPR005467">
    <property type="entry name" value="His_kinase_dom"/>
</dbReference>
<name>A0A3E4TS42_9FIRM</name>
<comment type="caution">
    <text evidence="14">The sequence shown here is derived from an EMBL/GenBank/DDBJ whole genome shotgun (WGS) entry which is preliminary data.</text>
</comment>
<dbReference type="SMART" id="SM00388">
    <property type="entry name" value="HisKA"/>
    <property type="match status" value="1"/>
</dbReference>
<keyword evidence="7" id="KW-0812">Transmembrane</keyword>
<evidence type="ECO:0000256" key="8">
    <source>
        <dbReference type="ARBA" id="ARBA00022741"/>
    </source>
</evidence>
<dbReference type="GO" id="GO:0005886">
    <property type="term" value="C:plasma membrane"/>
    <property type="evidence" value="ECO:0007669"/>
    <property type="project" value="UniProtKB-SubCell"/>
</dbReference>
<evidence type="ECO:0000256" key="10">
    <source>
        <dbReference type="ARBA" id="ARBA00022840"/>
    </source>
</evidence>